<dbReference type="GeneID" id="83257293"/>
<dbReference type="EMBL" id="CP013926">
    <property type="protein sequence ID" value="AMJ73623.1"/>
    <property type="molecule type" value="Genomic_DNA"/>
</dbReference>
<reference evidence="2 4" key="1">
    <citation type="submission" date="2015-12" db="EMBL/GenBank/DDBJ databases">
        <title>Intraspecies pangenome expansion in the marine bacterium Alteromonas.</title>
        <authorList>
            <person name="Lopez-Perez M."/>
            <person name="Rodriguez-Valera F."/>
        </authorList>
    </citation>
    <scope>NUCLEOTIDE SEQUENCE [LARGE SCALE GENOMIC DNA]</scope>
    <source>
        <strain evidence="2 4">LMG 21861</strain>
    </source>
</reference>
<reference evidence="3" key="2">
    <citation type="submission" date="2023-07" db="EMBL/GenBank/DDBJ databases">
        <title>Genome content predicts the carbon catabolic preferences of heterotrophic bacteria.</title>
        <authorList>
            <person name="Gralka M."/>
        </authorList>
    </citation>
    <scope>NUCLEOTIDE SEQUENCE</scope>
    <source>
        <strain evidence="3">F2M12</strain>
    </source>
</reference>
<dbReference type="Pfam" id="PF11949">
    <property type="entry name" value="DUF3466"/>
    <property type="match status" value="1"/>
</dbReference>
<keyword evidence="1" id="KW-0732">Signal</keyword>
<proteinExistence type="predicted"/>
<protein>
    <submittedName>
        <fullName evidence="3">DUF3466 family protein</fullName>
    </submittedName>
</protein>
<dbReference type="Proteomes" id="UP001170717">
    <property type="component" value="Unassembled WGS sequence"/>
</dbReference>
<feature type="chain" id="PRO_5043454346" evidence="1">
    <location>
        <begin position="22"/>
        <end position="588"/>
    </location>
</feature>
<evidence type="ECO:0000313" key="5">
    <source>
        <dbReference type="Proteomes" id="UP001170717"/>
    </source>
</evidence>
<evidence type="ECO:0000313" key="3">
    <source>
        <dbReference type="EMBL" id="MDO6576041.1"/>
    </source>
</evidence>
<evidence type="ECO:0000313" key="4">
    <source>
        <dbReference type="Proteomes" id="UP000056750"/>
    </source>
</evidence>
<evidence type="ECO:0000256" key="1">
    <source>
        <dbReference type="SAM" id="SignalP"/>
    </source>
</evidence>
<dbReference type="Proteomes" id="UP000056750">
    <property type="component" value="Chromosome"/>
</dbReference>
<organism evidence="3 5">
    <name type="scientific">Alteromonas stellipolaris</name>
    <dbReference type="NCBI Taxonomy" id="233316"/>
    <lineage>
        <taxon>Bacteria</taxon>
        <taxon>Pseudomonadati</taxon>
        <taxon>Pseudomonadota</taxon>
        <taxon>Gammaproteobacteria</taxon>
        <taxon>Alteromonadales</taxon>
        <taxon>Alteromonadaceae</taxon>
        <taxon>Alteromonas/Salinimonas group</taxon>
        <taxon>Alteromonas</taxon>
    </lineage>
</organism>
<dbReference type="AlphaFoldDB" id="A0AAW7YZC5"/>
<gene>
    <name evidence="2" type="ORF">AVL57_06330</name>
    <name evidence="3" type="ORF">Q4527_01505</name>
</gene>
<keyword evidence="4" id="KW-1185">Reference proteome</keyword>
<sequence length="588" mass="64119">MKRTQLAVAVLLATGSVSAVAETYTVTPIPLQDVGQNTFARSIDNTGKMLSMVQLEFNPPVDLDQLVDDTSFFTTYSGTLEDEDDALQGVFTDADYTLVVNFLLSNQGSSIGQKLASFRTYSTDTTDIDLVPGLDEVTDQFDDYTQSVEAGGRDSVSGNFIVGDSPGVVVLDEYENEDGDTINYTYSELPQQAFVQTTSGTKIIPAVDDTLGGFSSARAVNQNLQVAGFSTVSFLDTVEEAIETCEDDETRGDIPEGRCYYSIYGGDFNVPRISSYFVTNSTNYLPAFVLSSEVNATIWQLDVNGDVISTDTFPLLFTPEEDDTSHYFSYAYDINEQGIAVGEALTGDAVTITRPNSSGLNESERVATVYRDGETQELLPREENLISQAMAINDNNWVTGAVLRESSDIARSRLFAYNLDTTEQLYPDGFFATAGVQANAINNNNIIVGKSDFDATSDTVRETHAFMFNIETEEFLDLNDLTPCDSEYTLLEAIDINDNDEIIANARVRSTSKYVTGADVISSEGETIEVDAIIAVKLSPTGGAIDDCSIDDDGEEVNDNFERSGASTSLFGLFTLSLLAIFRRKLKK</sequence>
<dbReference type="EMBL" id="JAUOQI010000001">
    <property type="protein sequence ID" value="MDO6576041.1"/>
    <property type="molecule type" value="Genomic_DNA"/>
</dbReference>
<name>A0AAW7YZC5_9ALTE</name>
<dbReference type="InterPro" id="IPR022562">
    <property type="entry name" value="DUF3466"/>
</dbReference>
<feature type="signal peptide" evidence="1">
    <location>
        <begin position="1"/>
        <end position="21"/>
    </location>
</feature>
<accession>A0AAW7YZC5</accession>
<dbReference type="RefSeq" id="WP_057791801.1">
    <property type="nucleotide sequence ID" value="NZ_CANLMS010000006.1"/>
</dbReference>
<dbReference type="KEGG" id="asq:AVL57_06330"/>
<evidence type="ECO:0000313" key="2">
    <source>
        <dbReference type="EMBL" id="AMJ73623.1"/>
    </source>
</evidence>